<comment type="caution">
    <text evidence="2">The sequence shown here is derived from an EMBL/GenBank/DDBJ whole genome shotgun (WGS) entry which is preliminary data.</text>
</comment>
<feature type="chain" id="PRO_5046894765" evidence="1">
    <location>
        <begin position="20"/>
        <end position="153"/>
    </location>
</feature>
<organism evidence="2 3">
    <name type="scientific">Actinomadura alba</name>
    <dbReference type="NCBI Taxonomy" id="406431"/>
    <lineage>
        <taxon>Bacteria</taxon>
        <taxon>Bacillati</taxon>
        <taxon>Actinomycetota</taxon>
        <taxon>Actinomycetes</taxon>
        <taxon>Streptosporangiales</taxon>
        <taxon>Thermomonosporaceae</taxon>
        <taxon>Actinomadura</taxon>
    </lineage>
</organism>
<protein>
    <submittedName>
        <fullName evidence="2">DUF3515 domain-containing protein</fullName>
    </submittedName>
</protein>
<evidence type="ECO:0000313" key="2">
    <source>
        <dbReference type="EMBL" id="MBC6464348.1"/>
    </source>
</evidence>
<keyword evidence="3" id="KW-1185">Reference proteome</keyword>
<dbReference type="RefSeq" id="WP_187241274.1">
    <property type="nucleotide sequence ID" value="NZ_BAAAOK010000011.1"/>
</dbReference>
<gene>
    <name evidence="2" type="ORF">HKK74_02355</name>
</gene>
<dbReference type="InterPro" id="IPR021903">
    <property type="entry name" value="DUF3515"/>
</dbReference>
<reference evidence="2 3" key="1">
    <citation type="submission" date="2020-06" db="EMBL/GenBank/DDBJ databases">
        <title>Actinomadura xiongansis sp. nov., isolated from soil of Baiyangdian.</title>
        <authorList>
            <person name="Zhang X."/>
        </authorList>
    </citation>
    <scope>NUCLEOTIDE SEQUENCE [LARGE SCALE GENOMIC DNA]</scope>
    <source>
        <strain evidence="2 3">HBUM206468</strain>
    </source>
</reference>
<keyword evidence="1" id="KW-0732">Signal</keyword>
<dbReference type="Pfam" id="PF12028">
    <property type="entry name" value="DUF3515"/>
    <property type="match status" value="1"/>
</dbReference>
<dbReference type="PROSITE" id="PS51257">
    <property type="entry name" value="PROKAR_LIPOPROTEIN"/>
    <property type="match status" value="1"/>
</dbReference>
<proteinExistence type="predicted"/>
<evidence type="ECO:0000313" key="3">
    <source>
        <dbReference type="Proteomes" id="UP000805614"/>
    </source>
</evidence>
<accession>A0ABR7LHT1</accession>
<dbReference type="EMBL" id="JABVEC010000001">
    <property type="protein sequence ID" value="MBC6464348.1"/>
    <property type="molecule type" value="Genomic_DNA"/>
</dbReference>
<feature type="signal peptide" evidence="1">
    <location>
        <begin position="1"/>
        <end position="19"/>
    </location>
</feature>
<name>A0ABR7LHT1_9ACTN</name>
<sequence length="153" mass="15903">MRRAAAVLTVLALSPALLAGGCAGGAVQVPVPRPDAATARVCEGLRLPAELHGQSRRSTAPKSPLITAWGSPAIAVRCGVARPSAMVPTSQLLTINGVDWFGQPMDRPTTFTAVGRQAYVEVTVPAAYEPAAEVLNELTGVIKTLRPKPDGEL</sequence>
<evidence type="ECO:0000256" key="1">
    <source>
        <dbReference type="SAM" id="SignalP"/>
    </source>
</evidence>
<dbReference type="Proteomes" id="UP000805614">
    <property type="component" value="Unassembled WGS sequence"/>
</dbReference>